<keyword evidence="2" id="KW-1185">Reference proteome</keyword>
<gene>
    <name evidence="1" type="ORF">FG382_09355</name>
</gene>
<dbReference type="InterPro" id="IPR005883">
    <property type="entry name" value="PilM"/>
</dbReference>
<dbReference type="Pfam" id="PF11104">
    <property type="entry name" value="PilM_2"/>
    <property type="match status" value="1"/>
</dbReference>
<organism evidence="1 2">
    <name type="scientific">Psychrobacillus lasiicapitis</name>
    <dbReference type="NCBI Taxonomy" id="1636719"/>
    <lineage>
        <taxon>Bacteria</taxon>
        <taxon>Bacillati</taxon>
        <taxon>Bacillota</taxon>
        <taxon>Bacilli</taxon>
        <taxon>Bacillales</taxon>
        <taxon>Bacillaceae</taxon>
        <taxon>Psychrobacillus</taxon>
    </lineage>
</organism>
<evidence type="ECO:0000313" key="2">
    <source>
        <dbReference type="Proteomes" id="UP000317316"/>
    </source>
</evidence>
<dbReference type="OrthoDB" id="2690797at2"/>
<evidence type="ECO:0000313" key="1">
    <source>
        <dbReference type="EMBL" id="TQR13811.1"/>
    </source>
</evidence>
<dbReference type="Gene3D" id="3.30.1490.300">
    <property type="match status" value="1"/>
</dbReference>
<protein>
    <submittedName>
        <fullName evidence="1">Pilus assembly protein PilM</fullName>
    </submittedName>
</protein>
<accession>A0A544T8M9</accession>
<dbReference type="Gene3D" id="3.30.420.40">
    <property type="match status" value="2"/>
</dbReference>
<sequence length="327" mass="37724">MGEKNMFKKKVKRYVALDLNEYILRAIVMTGNDIAQSAVYEYPLEKGIFDGDILEDEMALYETLKTLIHEWGIKRYDVRFFVPDSTVMMKTFEHPTDVTSAKLKGYVEMELGQTIHLPFSQPLIDVYDFKPNDGEAVLFAAPSEEINKLAGLLDDLHLEPVTADVRALATIRFLDKTIDLEENKSYLITEWSISGVSISIYTGGNVEFLRYQSIDTFKEKWESRSEKDEISFVYDGEIEEYRTQLIDQIAEIERILNFYRFSLYKGEKAVDEIITMGDSPEMDYIASEMSANFVTPVTYIDDSQVQKYHPNLKSKHIPLIGLIYREA</sequence>
<comment type="caution">
    <text evidence="1">The sequence shown here is derived from an EMBL/GenBank/DDBJ whole genome shotgun (WGS) entry which is preliminary data.</text>
</comment>
<reference evidence="1 2" key="1">
    <citation type="submission" date="2019-05" db="EMBL/GenBank/DDBJ databases">
        <title>Psychrobacillus vulpis sp. nov., a new species isolated from feces of a red fox that inhabits in The Tablas de Daimiel Natural Park, Albacete, Spain.</title>
        <authorList>
            <person name="Rodriguez M."/>
            <person name="Reina J.C."/>
            <person name="Bejar V."/>
            <person name="Llamas I."/>
        </authorList>
    </citation>
    <scope>NUCLEOTIDE SEQUENCE [LARGE SCALE GENOMIC DNA]</scope>
    <source>
        <strain evidence="1 2">NEAU-3TGS17</strain>
    </source>
</reference>
<dbReference type="AlphaFoldDB" id="A0A544T8M9"/>
<dbReference type="EMBL" id="VDGH01000005">
    <property type="protein sequence ID" value="TQR13811.1"/>
    <property type="molecule type" value="Genomic_DNA"/>
</dbReference>
<proteinExistence type="predicted"/>
<name>A0A544T8M9_9BACI</name>
<dbReference type="Proteomes" id="UP000317316">
    <property type="component" value="Unassembled WGS sequence"/>
</dbReference>